<dbReference type="OrthoDB" id="292213at2759"/>
<proteinExistence type="predicted"/>
<evidence type="ECO:0000256" key="5">
    <source>
        <dbReference type="SAM" id="Phobius"/>
    </source>
</evidence>
<protein>
    <recommendedName>
        <fullName evidence="8">PQ-loop repeat-containing protein 1</fullName>
    </recommendedName>
</protein>
<organism evidence="6 7">
    <name type="scientific">Alectoria fallacina</name>
    <dbReference type="NCBI Taxonomy" id="1903189"/>
    <lineage>
        <taxon>Eukaryota</taxon>
        <taxon>Fungi</taxon>
        <taxon>Dikarya</taxon>
        <taxon>Ascomycota</taxon>
        <taxon>Pezizomycotina</taxon>
        <taxon>Lecanoromycetes</taxon>
        <taxon>OSLEUM clade</taxon>
        <taxon>Lecanoromycetidae</taxon>
        <taxon>Lecanorales</taxon>
        <taxon>Lecanorineae</taxon>
        <taxon>Parmeliaceae</taxon>
        <taxon>Alectoria</taxon>
    </lineage>
</organism>
<evidence type="ECO:0000256" key="4">
    <source>
        <dbReference type="ARBA" id="ARBA00023136"/>
    </source>
</evidence>
<feature type="transmembrane region" description="Helical" evidence="5">
    <location>
        <begin position="66"/>
        <end position="87"/>
    </location>
</feature>
<dbReference type="Proteomes" id="UP000664203">
    <property type="component" value="Unassembled WGS sequence"/>
</dbReference>
<keyword evidence="2 5" id="KW-0812">Transmembrane</keyword>
<dbReference type="GO" id="GO:0045332">
    <property type="term" value="P:phospholipid translocation"/>
    <property type="evidence" value="ECO:0007669"/>
    <property type="project" value="TreeGrafter"/>
</dbReference>
<evidence type="ECO:0000256" key="1">
    <source>
        <dbReference type="ARBA" id="ARBA00004141"/>
    </source>
</evidence>
<feature type="transmembrane region" description="Helical" evidence="5">
    <location>
        <begin position="119"/>
        <end position="137"/>
    </location>
</feature>
<dbReference type="PANTHER" id="PTHR14856:SF9">
    <property type="entry name" value="PQ-LOOP REPEAT-CONTAINING PROTEIN 1"/>
    <property type="match status" value="1"/>
</dbReference>
<feature type="transmembrane region" description="Helical" evidence="5">
    <location>
        <begin position="144"/>
        <end position="166"/>
    </location>
</feature>
<reference evidence="6" key="1">
    <citation type="submission" date="2021-03" db="EMBL/GenBank/DDBJ databases">
        <authorList>
            <person name="Tagirdzhanova G."/>
        </authorList>
    </citation>
    <scope>NUCLEOTIDE SEQUENCE</scope>
</reference>
<sequence>MAFVATLISSFTPLFLMFSPLTSYTDQILSIHRNRTSAGFSLDIPLIMLTASILKIFYWPGARYDLALLIQAAIMVAVQVVLLKVALDNRPPWRGEGPFKSMEPGRPWGFWRWRAQRPYWEYLLGLTLSLLVIHSLIRPTAASLYTNIIGYVGLAIEAVLPLPQIFSNQRAHSCKGFRLSVLVNWLLGDAMKMGFFFMSEPGKVPWAFKLCGIFQACCDVGLGAQYWVYGDGQEDMARKGGLEKDGRLT</sequence>
<evidence type="ECO:0000256" key="3">
    <source>
        <dbReference type="ARBA" id="ARBA00022989"/>
    </source>
</evidence>
<keyword evidence="4 5" id="KW-0472">Membrane</keyword>
<dbReference type="EMBL" id="CAJPDR010000070">
    <property type="protein sequence ID" value="CAF9914143.1"/>
    <property type="molecule type" value="Genomic_DNA"/>
</dbReference>
<dbReference type="InterPro" id="IPR006603">
    <property type="entry name" value="PQ-loop_rpt"/>
</dbReference>
<gene>
    <name evidence="6" type="ORF">ALECFALPRED_009408</name>
</gene>
<dbReference type="PANTHER" id="PTHR14856">
    <property type="entry name" value="PQ-LOOP REPEAT-CONTAINING PROTEIN 1-LIKE PROTEIN"/>
    <property type="match status" value="1"/>
</dbReference>
<dbReference type="GO" id="GO:0005802">
    <property type="term" value="C:trans-Golgi network"/>
    <property type="evidence" value="ECO:0007669"/>
    <property type="project" value="TreeGrafter"/>
</dbReference>
<dbReference type="GO" id="GO:0005768">
    <property type="term" value="C:endosome"/>
    <property type="evidence" value="ECO:0007669"/>
    <property type="project" value="TreeGrafter"/>
</dbReference>
<dbReference type="Gene3D" id="1.20.1280.290">
    <property type="match status" value="2"/>
</dbReference>
<evidence type="ECO:0000313" key="6">
    <source>
        <dbReference type="EMBL" id="CAF9914143.1"/>
    </source>
</evidence>
<accession>A0A8H3F1P8</accession>
<keyword evidence="3 5" id="KW-1133">Transmembrane helix</keyword>
<name>A0A8H3F1P8_9LECA</name>
<evidence type="ECO:0000313" key="7">
    <source>
        <dbReference type="Proteomes" id="UP000664203"/>
    </source>
</evidence>
<evidence type="ECO:0008006" key="8">
    <source>
        <dbReference type="Google" id="ProtNLM"/>
    </source>
</evidence>
<dbReference type="AlphaFoldDB" id="A0A8H3F1P8"/>
<keyword evidence="7" id="KW-1185">Reference proteome</keyword>
<dbReference type="GO" id="GO:0042147">
    <property type="term" value="P:retrograde transport, endosome to Golgi"/>
    <property type="evidence" value="ECO:0007669"/>
    <property type="project" value="TreeGrafter"/>
</dbReference>
<dbReference type="GO" id="GO:0005829">
    <property type="term" value="C:cytosol"/>
    <property type="evidence" value="ECO:0007669"/>
    <property type="project" value="GOC"/>
</dbReference>
<comment type="subcellular location">
    <subcellularLocation>
        <location evidence="1">Membrane</location>
        <topology evidence="1">Multi-pass membrane protein</topology>
    </subcellularLocation>
</comment>
<comment type="caution">
    <text evidence="6">The sequence shown here is derived from an EMBL/GenBank/DDBJ whole genome shotgun (WGS) entry which is preliminary data.</text>
</comment>
<evidence type="ECO:0000256" key="2">
    <source>
        <dbReference type="ARBA" id="ARBA00022692"/>
    </source>
</evidence>
<dbReference type="InterPro" id="IPR052241">
    <property type="entry name" value="SLC66/Scramblase_ANY1"/>
</dbReference>
<feature type="transmembrane region" description="Helical" evidence="5">
    <location>
        <begin position="39"/>
        <end position="59"/>
    </location>
</feature>
<dbReference type="GO" id="GO:0016020">
    <property type="term" value="C:membrane"/>
    <property type="evidence" value="ECO:0007669"/>
    <property type="project" value="UniProtKB-SubCell"/>
</dbReference>
<dbReference type="Pfam" id="PF04193">
    <property type="entry name" value="PQ-loop"/>
    <property type="match status" value="1"/>
</dbReference>